<gene>
    <name evidence="3" type="ORF">F0170_09270</name>
</gene>
<dbReference type="GO" id="GO:0003676">
    <property type="term" value="F:nucleic acid binding"/>
    <property type="evidence" value="ECO:0007669"/>
    <property type="project" value="InterPro"/>
</dbReference>
<dbReference type="RefSeq" id="WP_152749186.1">
    <property type="nucleotide sequence ID" value="NZ_VUBA01000048.1"/>
</dbReference>
<dbReference type="AlphaFoldDB" id="A0A5N7JRZ7"/>
<feature type="domain" description="Transposase-like Mu C-terminal" evidence="2">
    <location>
        <begin position="487"/>
        <end position="536"/>
    </location>
</feature>
<dbReference type="InterPro" id="IPR015378">
    <property type="entry name" value="Transposase-like_Mu_C"/>
</dbReference>
<organism evidence="3 4">
    <name type="scientific">Pseudomonas kitaguniensis</name>
    <dbReference type="NCBI Taxonomy" id="2607908"/>
    <lineage>
        <taxon>Bacteria</taxon>
        <taxon>Pseudomonadati</taxon>
        <taxon>Pseudomonadota</taxon>
        <taxon>Gammaproteobacteria</taxon>
        <taxon>Pseudomonadales</taxon>
        <taxon>Pseudomonadaceae</taxon>
        <taxon>Pseudomonas</taxon>
    </lineage>
</organism>
<sequence length="641" mass="71634">MRNKTTRELFEKIGFQKVDRNMLRAEDVMNYLSRLKAMELKLDGVPGRQIREITGISESEICRLFSRYTTINEDGKYFGEVALIPEQRLKAYARTKPIEASRSEQQGGLSGALGLTLAKYPELAEAFAKAVLREGEKHTHGRKFEKNHLCNVFYNMCTAYGVKSTEWPFLKQQMANRTIRTYIDQILHDDFTRAALVTGGRSAQIHSKVGTGFEPFLKGNDVFDVIEIDSHHIDAFFVLNMHGGRRSTSTDIIKRIWLIAAVCKCSKAVLAIKFVFSSEIRTQDLVDLICEAYMGSWQPRAIFSIKDLEYSFAAGMPSYVIPELKYHVWSCVALDNAMQHHADKVYDVALNTLGFALNFGPLAQPARRSCVEGLFNRIESRVMHQSLSTTGSSPSPGDGRSESPEEAAVYYQIDVDVALEVMDAYTANYNGVPQGGKNKANSPLDVLREYIADTSFLKPVSDEGYLNSVALGSTSREAKVTGSVKKGIRPRIKLDQALYTSPQLSDTPGLIGKAVMVRIDPHDYRQVEVYLEDGVFFGVVTVEAAWREIKHSVMTRKLINRAMAKKQLQVIEGQNPVIAWANHLKKNASPGNNSERKRLQSEVDDVVGDCISITADKPSVSNKTKGSERWAKLGLFDEDVS</sequence>
<reference evidence="3 4" key="1">
    <citation type="submission" date="2019-09" db="EMBL/GenBank/DDBJ databases">
        <title>The draft genomes of Allium pathogen Pseudomonas sp.</title>
        <authorList>
            <person name="Fujikawa T."/>
            <person name="Sawada H."/>
        </authorList>
    </citation>
    <scope>NUCLEOTIDE SEQUENCE [LARGE SCALE GENOMIC DNA]</scope>
    <source>
        <strain evidence="3 4">MAFF 730085</strain>
    </source>
</reference>
<evidence type="ECO:0000256" key="1">
    <source>
        <dbReference type="SAM" id="MobiDB-lite"/>
    </source>
</evidence>
<dbReference type="Gene3D" id="3.30.420.10">
    <property type="entry name" value="Ribonuclease H-like superfamily/Ribonuclease H"/>
    <property type="match status" value="1"/>
</dbReference>
<evidence type="ECO:0000313" key="3">
    <source>
        <dbReference type="EMBL" id="MPQ84159.1"/>
    </source>
</evidence>
<evidence type="ECO:0000313" key="4">
    <source>
        <dbReference type="Proteomes" id="UP000325438"/>
    </source>
</evidence>
<feature type="compositionally biased region" description="Low complexity" evidence="1">
    <location>
        <begin position="386"/>
        <end position="398"/>
    </location>
</feature>
<dbReference type="Pfam" id="PF09299">
    <property type="entry name" value="Mu-transpos_C"/>
    <property type="match status" value="1"/>
</dbReference>
<dbReference type="EMBL" id="VUBA01000048">
    <property type="protein sequence ID" value="MPQ84159.1"/>
    <property type="molecule type" value="Genomic_DNA"/>
</dbReference>
<comment type="caution">
    <text evidence="3">The sequence shown here is derived from an EMBL/GenBank/DDBJ whole genome shotgun (WGS) entry which is preliminary data.</text>
</comment>
<name>A0A5N7JRZ7_9PSED</name>
<accession>A0A5N7JRZ7</accession>
<evidence type="ECO:0000259" key="2">
    <source>
        <dbReference type="Pfam" id="PF09299"/>
    </source>
</evidence>
<protein>
    <recommendedName>
        <fullName evidence="2">Transposase-like Mu C-terminal domain-containing protein</fullName>
    </recommendedName>
</protein>
<proteinExistence type="predicted"/>
<feature type="region of interest" description="Disordered" evidence="1">
    <location>
        <begin position="385"/>
        <end position="405"/>
    </location>
</feature>
<dbReference type="SUPFAM" id="SSF50610">
    <property type="entry name" value="mu transposase, C-terminal domain"/>
    <property type="match status" value="1"/>
</dbReference>
<dbReference type="InterPro" id="IPR009004">
    <property type="entry name" value="Transposase_Mu_C"/>
</dbReference>
<dbReference type="Proteomes" id="UP000325438">
    <property type="component" value="Unassembled WGS sequence"/>
</dbReference>
<dbReference type="InterPro" id="IPR036397">
    <property type="entry name" value="RNaseH_sf"/>
</dbReference>